<evidence type="ECO:0000259" key="1">
    <source>
        <dbReference type="PROSITE" id="PS50097"/>
    </source>
</evidence>
<proteinExistence type="predicted"/>
<dbReference type="PANTHER" id="PTHR46672">
    <property type="entry name" value="OS08G0495500 PROTEIN-RELATED"/>
    <property type="match status" value="1"/>
</dbReference>
<gene>
    <name evidence="2" type="ORF">SPIL2461_LOCUS12002</name>
</gene>
<dbReference type="InterPro" id="IPR044714">
    <property type="entry name" value="AtSIBP1-like"/>
</dbReference>
<dbReference type="Proteomes" id="UP000649617">
    <property type="component" value="Unassembled WGS sequence"/>
</dbReference>
<dbReference type="Pfam" id="PF00651">
    <property type="entry name" value="BTB"/>
    <property type="match status" value="1"/>
</dbReference>
<dbReference type="OrthoDB" id="410085at2759"/>
<reference evidence="2" key="1">
    <citation type="submission" date="2021-02" db="EMBL/GenBank/DDBJ databases">
        <authorList>
            <person name="Dougan E. K."/>
            <person name="Rhodes N."/>
            <person name="Thang M."/>
            <person name="Chan C."/>
        </authorList>
    </citation>
    <scope>NUCLEOTIDE SEQUENCE</scope>
</reference>
<feature type="domain" description="BTB" evidence="1">
    <location>
        <begin position="86"/>
        <end position="153"/>
    </location>
</feature>
<dbReference type="InterPro" id="IPR000210">
    <property type="entry name" value="BTB/POZ_dom"/>
</dbReference>
<sequence>MCTPNQLHFSGSHTEVTQRSRLLLRCWMRCTSRRRQTPLYLEKSKKYLEDVVAVLACIGPPKEQTEVVPQSTMNLWESMRHMTSTHKVVFETSDGEVSVHDHILMLASPVLKAMLESTMQEGTRKRIEIKDSTASSASLFLDLLYTSSTREDPDYQATLGALDLAHRWQVHGMVPCAVSTLREMITVGSFAEIAEA</sequence>
<evidence type="ECO:0000313" key="3">
    <source>
        <dbReference type="Proteomes" id="UP000649617"/>
    </source>
</evidence>
<dbReference type="PROSITE" id="PS50097">
    <property type="entry name" value="BTB"/>
    <property type="match status" value="1"/>
</dbReference>
<dbReference type="SUPFAM" id="SSF54695">
    <property type="entry name" value="POZ domain"/>
    <property type="match status" value="1"/>
</dbReference>
<dbReference type="EMBL" id="CAJNIZ010023905">
    <property type="protein sequence ID" value="CAE7472712.1"/>
    <property type="molecule type" value="Genomic_DNA"/>
</dbReference>
<dbReference type="CDD" id="cd18186">
    <property type="entry name" value="BTB_POZ_ZBTB_KLHL-like"/>
    <property type="match status" value="1"/>
</dbReference>
<comment type="caution">
    <text evidence="2">The sequence shown here is derived from an EMBL/GenBank/DDBJ whole genome shotgun (WGS) entry which is preliminary data.</text>
</comment>
<keyword evidence="3" id="KW-1185">Reference proteome</keyword>
<evidence type="ECO:0000313" key="2">
    <source>
        <dbReference type="EMBL" id="CAE7472712.1"/>
    </source>
</evidence>
<dbReference type="SMART" id="SM00225">
    <property type="entry name" value="BTB"/>
    <property type="match status" value="1"/>
</dbReference>
<organism evidence="2 3">
    <name type="scientific">Symbiodinium pilosum</name>
    <name type="common">Dinoflagellate</name>
    <dbReference type="NCBI Taxonomy" id="2952"/>
    <lineage>
        <taxon>Eukaryota</taxon>
        <taxon>Sar</taxon>
        <taxon>Alveolata</taxon>
        <taxon>Dinophyceae</taxon>
        <taxon>Suessiales</taxon>
        <taxon>Symbiodiniaceae</taxon>
        <taxon>Symbiodinium</taxon>
    </lineage>
</organism>
<dbReference type="AlphaFoldDB" id="A0A812SAI5"/>
<dbReference type="InterPro" id="IPR011333">
    <property type="entry name" value="SKP1/BTB/POZ_sf"/>
</dbReference>
<name>A0A812SAI5_SYMPI</name>
<dbReference type="Gene3D" id="3.30.710.10">
    <property type="entry name" value="Potassium Channel Kv1.1, Chain A"/>
    <property type="match status" value="1"/>
</dbReference>
<accession>A0A812SAI5</accession>
<protein>
    <recommendedName>
        <fullName evidence="1">BTB domain-containing protein</fullName>
    </recommendedName>
</protein>